<dbReference type="AlphaFoldDB" id="A0A517YV60"/>
<dbReference type="OrthoDB" id="9777791at2"/>
<dbReference type="InterPro" id="IPR011009">
    <property type="entry name" value="Kinase-like_dom_sf"/>
</dbReference>
<gene>
    <name evidence="7" type="ORF">KS4_21580</name>
</gene>
<dbReference type="InterPro" id="IPR002575">
    <property type="entry name" value="Aminoglycoside_PTrfase"/>
</dbReference>
<evidence type="ECO:0000256" key="5">
    <source>
        <dbReference type="ARBA" id="ARBA00022840"/>
    </source>
</evidence>
<accession>A0A517YV60</accession>
<dbReference type="KEGG" id="pcor:KS4_21580"/>
<evidence type="ECO:0000256" key="2">
    <source>
        <dbReference type="ARBA" id="ARBA00022679"/>
    </source>
</evidence>
<dbReference type="SUPFAM" id="SSF56112">
    <property type="entry name" value="Protein kinase-like (PK-like)"/>
    <property type="match status" value="1"/>
</dbReference>
<comment type="similarity">
    <text evidence="1">Belongs to the methylthioribose kinase family.</text>
</comment>
<organism evidence="7 8">
    <name type="scientific">Poriferisphaera corsica</name>
    <dbReference type="NCBI Taxonomy" id="2528020"/>
    <lineage>
        <taxon>Bacteria</taxon>
        <taxon>Pseudomonadati</taxon>
        <taxon>Planctomycetota</taxon>
        <taxon>Phycisphaerae</taxon>
        <taxon>Phycisphaerales</taxon>
        <taxon>Phycisphaeraceae</taxon>
        <taxon>Poriferisphaera</taxon>
    </lineage>
</organism>
<keyword evidence="2" id="KW-0808">Transferase</keyword>
<evidence type="ECO:0000256" key="4">
    <source>
        <dbReference type="ARBA" id="ARBA00022777"/>
    </source>
</evidence>
<sequence>MCAVIGEQIMLSESIMVRRQELDREKGFVWLDLEGGGDIALIEDLLRRRGWIGGRAKVEKIEQAGEGNMNLVMRVYVKGNEGRGESGRRMILKQGRPWVEKYPEIAAPWERVGQEYEVYRVIRDIVGVREWVPGVVGYDDGMRMLGLEDLGEGLGIDAFYQGKGMDEEEVDWLAGVLKRLHGAELSKEVREGLQNEDMRRLNYEYLFVQPLNRGGENDERLDGFEKGLLAVVKDLRRDEPLREGVRELGEIYMDVEGRGGVLLHGDYYPGSWHRPIKVRNESIRGRRGVLDWEFSFVGHRSVDLGVFVGHAAMSKQKIDVVERFLAVYESVGDSVMSGFAGNEVIRRLAGVAQLPIEKSDGWRAEMLVRAREAIVNGDWRALWR</sequence>
<dbReference type="GO" id="GO:0005524">
    <property type="term" value="F:ATP binding"/>
    <property type="evidence" value="ECO:0007669"/>
    <property type="project" value="UniProtKB-KW"/>
</dbReference>
<keyword evidence="4 7" id="KW-0418">Kinase</keyword>
<evidence type="ECO:0000313" key="8">
    <source>
        <dbReference type="Proteomes" id="UP000317369"/>
    </source>
</evidence>
<evidence type="ECO:0000256" key="1">
    <source>
        <dbReference type="ARBA" id="ARBA00010165"/>
    </source>
</evidence>
<dbReference type="GO" id="GO:0016301">
    <property type="term" value="F:kinase activity"/>
    <property type="evidence" value="ECO:0007669"/>
    <property type="project" value="UniProtKB-KW"/>
</dbReference>
<dbReference type="Gene3D" id="3.30.200.20">
    <property type="entry name" value="Phosphorylase Kinase, domain 1"/>
    <property type="match status" value="1"/>
</dbReference>
<proteinExistence type="inferred from homology"/>
<keyword evidence="8" id="KW-1185">Reference proteome</keyword>
<reference evidence="7 8" key="1">
    <citation type="submission" date="2019-02" db="EMBL/GenBank/DDBJ databases">
        <title>Deep-cultivation of Planctomycetes and their phenomic and genomic characterization uncovers novel biology.</title>
        <authorList>
            <person name="Wiegand S."/>
            <person name="Jogler M."/>
            <person name="Boedeker C."/>
            <person name="Pinto D."/>
            <person name="Vollmers J."/>
            <person name="Rivas-Marin E."/>
            <person name="Kohn T."/>
            <person name="Peeters S.H."/>
            <person name="Heuer A."/>
            <person name="Rast P."/>
            <person name="Oberbeckmann S."/>
            <person name="Bunk B."/>
            <person name="Jeske O."/>
            <person name="Meyerdierks A."/>
            <person name="Storesund J.E."/>
            <person name="Kallscheuer N."/>
            <person name="Luecker S."/>
            <person name="Lage O.M."/>
            <person name="Pohl T."/>
            <person name="Merkel B.J."/>
            <person name="Hornburger P."/>
            <person name="Mueller R.-W."/>
            <person name="Bruemmer F."/>
            <person name="Labrenz M."/>
            <person name="Spormann A.M."/>
            <person name="Op den Camp H."/>
            <person name="Overmann J."/>
            <person name="Amann R."/>
            <person name="Jetten M.S.M."/>
            <person name="Mascher T."/>
            <person name="Medema M.H."/>
            <person name="Devos D.P."/>
            <person name="Kaster A.-K."/>
            <person name="Ovreas L."/>
            <person name="Rohde M."/>
            <person name="Galperin M.Y."/>
            <person name="Jogler C."/>
        </authorList>
    </citation>
    <scope>NUCLEOTIDE SEQUENCE [LARGE SCALE GENOMIC DNA]</scope>
    <source>
        <strain evidence="7 8">KS4</strain>
    </source>
</reference>
<evidence type="ECO:0000313" key="7">
    <source>
        <dbReference type="EMBL" id="QDU34096.1"/>
    </source>
</evidence>
<dbReference type="PANTHER" id="PTHR34273">
    <property type="entry name" value="METHYLTHIORIBOSE KINASE"/>
    <property type="match status" value="1"/>
</dbReference>
<name>A0A517YV60_9BACT</name>
<dbReference type="EMBL" id="CP036425">
    <property type="protein sequence ID" value="QDU34096.1"/>
    <property type="molecule type" value="Genomic_DNA"/>
</dbReference>
<evidence type="ECO:0000259" key="6">
    <source>
        <dbReference type="Pfam" id="PF01636"/>
    </source>
</evidence>
<dbReference type="Gene3D" id="3.90.1200.10">
    <property type="match status" value="1"/>
</dbReference>
<protein>
    <submittedName>
        <fullName evidence="7">Methylthioribose kinase</fullName>
    </submittedName>
</protein>
<keyword evidence="3" id="KW-0547">Nucleotide-binding</keyword>
<feature type="domain" description="Aminoglycoside phosphotransferase" evidence="6">
    <location>
        <begin position="91"/>
        <end position="331"/>
    </location>
</feature>
<keyword evidence="5" id="KW-0067">ATP-binding</keyword>
<evidence type="ECO:0000256" key="3">
    <source>
        <dbReference type="ARBA" id="ARBA00022741"/>
    </source>
</evidence>
<dbReference type="Proteomes" id="UP000317369">
    <property type="component" value="Chromosome"/>
</dbReference>
<dbReference type="Pfam" id="PF01636">
    <property type="entry name" value="APH"/>
    <property type="match status" value="1"/>
</dbReference>
<dbReference type="PANTHER" id="PTHR34273:SF2">
    <property type="entry name" value="METHYLTHIORIBOSE KINASE"/>
    <property type="match status" value="1"/>
</dbReference>